<dbReference type="PANTHER" id="PTHR22722">
    <property type="entry name" value="LOW-DENSITY LIPOPROTEIN RECEPTOR-RELATED PROTEIN 2-RELATED"/>
    <property type="match status" value="1"/>
</dbReference>
<dbReference type="SMART" id="SM00192">
    <property type="entry name" value="LDLa"/>
    <property type="match status" value="3"/>
</dbReference>
<sequence>MERGNLTEADSGNCIGSQAAVATGNKVNQCMTTHAAQQQHEINLLSGRSLGLRRQPTKYPHGVAVCVQPISDGAHHHNHRSADYSRASTLRSSSWDGKVDGKCHLDGSKAQQQQQTHKCQMGGMFNRPVENLAELQVRRHKYPLTGNYYLDSPEAAAKTSLMTLQFGKRLCKWQYLRWPLIFAASVLVFFGLITYSIWLHDISVARERYLQQKKQSYDDDAMQSNGVANTQPTEGSTVRAAVTESAQVIRESTLLRTLSSRSRQRPREQKLSTVEYGHSKAANAWDKQRKDSPQDSTTIADETTTMISEAAAFVPANVFRFTSGHQNSFGVPIEEDERILRLIDGLFPGHAPSPTTTATVDSIAKVSPTIPPVTHNKPTAPMMSASSKPTNTQDSRCYSTSLAMCQGVLEYDLTYNISAHITPTDLKDYQLMVNSNCSARSAEFICAVFEPECRPSHIGILPPCRRICKAIREACSEIIANSDSLTETFDCSLYPDSSDPQRCDDPTRRKGYCYDNEFECYDSSCIPRQWQCDNIKDCPAGEDEDSCLTCDQPDEFRCRSNEKCVPDESRCDMKYDCFDGSDEENCSSQDNEDDSRFDADDINAFPRLFSYAAIFLPNQTSDSLYTYITTTTEDLNTPNPLQWQVANNRSLGVSKEDVTNAVPSERLKGFANFRDSKEIMMTSDSENNFEISATRGNRSTGTTPLQPAASILVAVSTEPPQEKVVAAVCAPHELRCVSGKCITVNQLCDRINDCPDGFDELMCVYKDRTTTARSRGTTILPNPFTTSVAINSTRSDKRTIRTTIKRKVKV</sequence>
<feature type="domain" description="FZ" evidence="14">
    <location>
        <begin position="392"/>
        <end position="506"/>
    </location>
</feature>
<evidence type="ECO:0000256" key="1">
    <source>
        <dbReference type="ARBA" id="ARBA00004401"/>
    </source>
</evidence>
<dbReference type="GeneID" id="101897267"/>
<evidence type="ECO:0000256" key="5">
    <source>
        <dbReference type="ARBA" id="ARBA00022989"/>
    </source>
</evidence>
<dbReference type="Pfam" id="PF01392">
    <property type="entry name" value="Fz"/>
    <property type="match status" value="1"/>
</dbReference>
<evidence type="ECO:0000256" key="2">
    <source>
        <dbReference type="ARBA" id="ARBA00022692"/>
    </source>
</evidence>
<dbReference type="SUPFAM" id="SSF57424">
    <property type="entry name" value="LDL receptor-like module"/>
    <property type="match status" value="3"/>
</dbReference>
<feature type="disulfide bond" evidence="11">
    <location>
        <begin position="571"/>
        <end position="586"/>
    </location>
</feature>
<evidence type="ECO:0000256" key="6">
    <source>
        <dbReference type="ARBA" id="ARBA00023136"/>
    </source>
</evidence>
<keyword evidence="4" id="KW-0735">Signal-anchor</keyword>
<gene>
    <name evidence="16 17 18" type="primary">LOC101897267</name>
</gene>
<comment type="subcellular location">
    <subcellularLocation>
        <location evidence="1">Cell membrane</location>
        <topology evidence="1">Single-pass type II membrane protein</topology>
    </subcellularLocation>
</comment>
<evidence type="ECO:0000256" key="3">
    <source>
        <dbReference type="ARBA" id="ARBA00022737"/>
    </source>
</evidence>
<evidence type="ECO:0000256" key="11">
    <source>
        <dbReference type="PROSITE-ProRule" id="PRU00124"/>
    </source>
</evidence>
<dbReference type="Proteomes" id="UP001652621">
    <property type="component" value="Unplaced"/>
</dbReference>
<dbReference type="SUPFAM" id="SSF63501">
    <property type="entry name" value="Frizzled cysteine-rich domain"/>
    <property type="match status" value="1"/>
</dbReference>
<evidence type="ECO:0000256" key="10">
    <source>
        <dbReference type="PROSITE-ProRule" id="PRU00090"/>
    </source>
</evidence>
<proteinExistence type="predicted"/>
<dbReference type="OrthoDB" id="10020456at2759"/>
<dbReference type="InterPro" id="IPR002172">
    <property type="entry name" value="LDrepeatLR_classA_rpt"/>
</dbReference>
<keyword evidence="7 11" id="KW-1015">Disulfide bond</keyword>
<evidence type="ECO:0000256" key="7">
    <source>
        <dbReference type="ARBA" id="ARBA00023157"/>
    </source>
</evidence>
<keyword evidence="15" id="KW-1185">Reference proteome</keyword>
<evidence type="ECO:0000313" key="17">
    <source>
        <dbReference type="RefSeq" id="XP_011296581.2"/>
    </source>
</evidence>
<dbReference type="Gene3D" id="4.10.400.10">
    <property type="entry name" value="Low-density Lipoprotein Receptor"/>
    <property type="match status" value="3"/>
</dbReference>
<dbReference type="InterPro" id="IPR051221">
    <property type="entry name" value="LDLR-related"/>
</dbReference>
<dbReference type="RefSeq" id="XP_011296582.2">
    <property type="nucleotide sequence ID" value="XM_011298280.3"/>
</dbReference>
<feature type="disulfide bond" evidence="11">
    <location>
        <begin position="532"/>
        <end position="547"/>
    </location>
</feature>
<dbReference type="PROSITE" id="PS01209">
    <property type="entry name" value="LDLRA_1"/>
    <property type="match status" value="1"/>
</dbReference>
<dbReference type="PROSITE" id="PS50068">
    <property type="entry name" value="LDLRA_2"/>
    <property type="match status" value="3"/>
</dbReference>
<organism evidence="15 17">
    <name type="scientific">Musca domestica</name>
    <name type="common">House fly</name>
    <dbReference type="NCBI Taxonomy" id="7370"/>
    <lineage>
        <taxon>Eukaryota</taxon>
        <taxon>Metazoa</taxon>
        <taxon>Ecdysozoa</taxon>
        <taxon>Arthropoda</taxon>
        <taxon>Hexapoda</taxon>
        <taxon>Insecta</taxon>
        <taxon>Pterygota</taxon>
        <taxon>Neoptera</taxon>
        <taxon>Endopterygota</taxon>
        <taxon>Diptera</taxon>
        <taxon>Brachycera</taxon>
        <taxon>Muscomorpha</taxon>
        <taxon>Muscoidea</taxon>
        <taxon>Muscidae</taxon>
        <taxon>Musca</taxon>
    </lineage>
</organism>
<feature type="disulfide bond" evidence="11">
    <location>
        <begin position="513"/>
        <end position="525"/>
    </location>
</feature>
<dbReference type="InterPro" id="IPR036790">
    <property type="entry name" value="Frizzled_dom_sf"/>
</dbReference>
<dbReference type="CDD" id="cd00112">
    <property type="entry name" value="LDLa"/>
    <property type="match status" value="3"/>
</dbReference>
<feature type="transmembrane region" description="Helical" evidence="13">
    <location>
        <begin position="178"/>
        <end position="198"/>
    </location>
</feature>
<dbReference type="InterPro" id="IPR020067">
    <property type="entry name" value="Frizzled_dom"/>
</dbReference>
<evidence type="ECO:0000313" key="15">
    <source>
        <dbReference type="Proteomes" id="UP001652621"/>
    </source>
</evidence>
<dbReference type="SMART" id="SM00063">
    <property type="entry name" value="FRI"/>
    <property type="match status" value="1"/>
</dbReference>
<evidence type="ECO:0000313" key="16">
    <source>
        <dbReference type="RefSeq" id="XP_005177578.2"/>
    </source>
</evidence>
<feature type="disulfide bond" evidence="10">
    <location>
        <begin position="437"/>
        <end position="475"/>
    </location>
</feature>
<evidence type="ECO:0000256" key="8">
    <source>
        <dbReference type="ARBA" id="ARBA00023170"/>
    </source>
</evidence>
<evidence type="ECO:0000256" key="9">
    <source>
        <dbReference type="ARBA" id="ARBA00023180"/>
    </source>
</evidence>
<evidence type="ECO:0000256" key="4">
    <source>
        <dbReference type="ARBA" id="ARBA00022968"/>
    </source>
</evidence>
<keyword evidence="5 13" id="KW-1133">Transmembrane helix</keyword>
<feature type="disulfide bond" evidence="11">
    <location>
        <begin position="736"/>
        <end position="754"/>
    </location>
</feature>
<evidence type="ECO:0000259" key="14">
    <source>
        <dbReference type="PROSITE" id="PS50038"/>
    </source>
</evidence>
<dbReference type="PROSITE" id="PS50038">
    <property type="entry name" value="FZ"/>
    <property type="match status" value="1"/>
</dbReference>
<keyword evidence="8" id="KW-0675">Receptor</keyword>
<name>A0A9J7DAZ0_MUSDO</name>
<keyword evidence="3" id="KW-0677">Repeat</keyword>
<dbReference type="eggNOG" id="KOG1215">
    <property type="taxonomic scope" value="Eukaryota"/>
</dbReference>
<dbReference type="InterPro" id="IPR036055">
    <property type="entry name" value="LDL_receptor-like_sf"/>
</dbReference>
<keyword evidence="2 13" id="KW-0812">Transmembrane</keyword>
<dbReference type="VEuPathDB" id="VectorBase:MDOMA2_017943"/>
<dbReference type="CDD" id="cd07066">
    <property type="entry name" value="CRD_FZ"/>
    <property type="match status" value="1"/>
</dbReference>
<feature type="disulfide bond" evidence="11">
    <location>
        <begin position="748"/>
        <end position="763"/>
    </location>
</feature>
<keyword evidence="9" id="KW-0325">Glycoprotein</keyword>
<dbReference type="VEuPathDB" id="VectorBase:MDOA006182"/>
<dbReference type="RefSeq" id="XP_011296581.2">
    <property type="nucleotide sequence ID" value="XM_011298279.3"/>
</dbReference>
<evidence type="ECO:0000256" key="12">
    <source>
        <dbReference type="SAM" id="MobiDB-lite"/>
    </source>
</evidence>
<dbReference type="PRINTS" id="PR00261">
    <property type="entry name" value="LDLRECEPTOR"/>
</dbReference>
<dbReference type="Pfam" id="PF00057">
    <property type="entry name" value="Ldl_recept_a"/>
    <property type="match status" value="3"/>
</dbReference>
<feature type="region of interest" description="Disordered" evidence="12">
    <location>
        <begin position="370"/>
        <end position="392"/>
    </location>
</feature>
<reference evidence="16 17" key="1">
    <citation type="submission" date="2025-05" db="UniProtKB">
        <authorList>
            <consortium name="RefSeq"/>
        </authorList>
    </citation>
    <scope>IDENTIFICATION</scope>
    <source>
        <strain evidence="16 17">Aabys</strain>
        <tissue evidence="16 17">Whole body</tissue>
    </source>
</reference>
<dbReference type="RefSeq" id="XP_005177578.2">
    <property type="nucleotide sequence ID" value="XM_005177521.4"/>
</dbReference>
<evidence type="ECO:0000313" key="18">
    <source>
        <dbReference type="RefSeq" id="XP_011296582.2"/>
    </source>
</evidence>
<dbReference type="Gene3D" id="1.10.2000.10">
    <property type="entry name" value="Frizzled cysteine-rich domain"/>
    <property type="match status" value="1"/>
</dbReference>
<evidence type="ECO:0000256" key="13">
    <source>
        <dbReference type="SAM" id="Phobius"/>
    </source>
</evidence>
<feature type="disulfide bond" evidence="11">
    <location>
        <begin position="729"/>
        <end position="741"/>
    </location>
</feature>
<dbReference type="InterPro" id="IPR023415">
    <property type="entry name" value="LDLR_class-A_CS"/>
</dbReference>
<feature type="disulfide bond" evidence="11">
    <location>
        <begin position="520"/>
        <end position="538"/>
    </location>
</feature>
<protein>
    <submittedName>
        <fullName evidence="16 17">Uncharacterized protein LOC101897267</fullName>
    </submittedName>
</protein>
<keyword evidence="6 13" id="KW-0472">Membrane</keyword>
<comment type="caution">
    <text evidence="11">Lacks conserved residue(s) required for the propagation of feature annotation.</text>
</comment>
<accession>A0A9J7DAZ0</accession>